<evidence type="ECO:0000256" key="1">
    <source>
        <dbReference type="ARBA" id="ARBA00022741"/>
    </source>
</evidence>
<dbReference type="NCBIfam" id="TIGR00724">
    <property type="entry name" value="urea_amlyse_rel"/>
    <property type="match status" value="1"/>
</dbReference>
<evidence type="ECO:0000256" key="2">
    <source>
        <dbReference type="ARBA" id="ARBA00022801"/>
    </source>
</evidence>
<dbReference type="InterPro" id="IPR003778">
    <property type="entry name" value="CT_A_B"/>
</dbReference>
<dbReference type="SUPFAM" id="SSF50891">
    <property type="entry name" value="Cyclophilin-like"/>
    <property type="match status" value="1"/>
</dbReference>
<dbReference type="Proteomes" id="UP001597169">
    <property type="component" value="Unassembled WGS sequence"/>
</dbReference>
<proteinExistence type="predicted"/>
<dbReference type="RefSeq" id="WP_251582290.1">
    <property type="nucleotide sequence ID" value="NZ_JBHTKX010000001.1"/>
</dbReference>
<evidence type="ECO:0000256" key="3">
    <source>
        <dbReference type="ARBA" id="ARBA00022840"/>
    </source>
</evidence>
<dbReference type="Pfam" id="PF02626">
    <property type="entry name" value="CT_A_B"/>
    <property type="match status" value="1"/>
</dbReference>
<sequence length="343" mass="37962">MSIRVIKPGLLTTIQDLGRWGYQKYGVPVSGAMDKDAVRIANMLVGNEEADAVLEVTLSGAEFRMEHTGLIAVCGGNLRPVIDDMPLPMWRPVIVNEGSRIKFRGPDYSSKRGCRAYIAFAGGIDVPVLMGSRSTYIRSELGGYSGRMLQAGDVLSVLKPGECSRLLEQRIAEERRVKHIGYVTTAWYVDPSGFYPRENVIRVMEGSHFSWMTARGQQSFVYQKYRIEPSSDRMGYRLRGTEGPLELTGEIELLSEGVTDGTIQLPPSGEPILLLADRQTTGGYPRIAHVASADLALLAQLPPGAQLSFHLISVQEAERLLIMKETQMNQLRHSIKLKAFLGH</sequence>
<dbReference type="PANTHER" id="PTHR43309">
    <property type="entry name" value="5-OXOPROLINASE SUBUNIT C"/>
    <property type="match status" value="1"/>
</dbReference>
<evidence type="ECO:0000259" key="4">
    <source>
        <dbReference type="SMART" id="SM00797"/>
    </source>
</evidence>
<keyword evidence="2" id="KW-0378">Hydrolase</keyword>
<keyword evidence="6" id="KW-1185">Reference proteome</keyword>
<keyword evidence="3" id="KW-0067">ATP-binding</keyword>
<evidence type="ECO:0000313" key="6">
    <source>
        <dbReference type="Proteomes" id="UP001597169"/>
    </source>
</evidence>
<feature type="domain" description="Carboxyltransferase" evidence="4">
    <location>
        <begin position="24"/>
        <end position="329"/>
    </location>
</feature>
<name>A0ABW3PQH6_9BACL</name>
<dbReference type="SMART" id="SM00797">
    <property type="entry name" value="AHS2"/>
    <property type="match status" value="1"/>
</dbReference>
<dbReference type="PANTHER" id="PTHR43309:SF5">
    <property type="entry name" value="5-OXOPROLINASE SUBUNIT C"/>
    <property type="match status" value="1"/>
</dbReference>
<gene>
    <name evidence="5" type="ORF">ACFQ3J_14355</name>
</gene>
<protein>
    <submittedName>
        <fullName evidence="5">Biotin-dependent carboxyltransferase family protein</fullName>
    </submittedName>
</protein>
<organism evidence="5 6">
    <name type="scientific">Paenibacillus provencensis</name>
    <dbReference type="NCBI Taxonomy" id="441151"/>
    <lineage>
        <taxon>Bacteria</taxon>
        <taxon>Bacillati</taxon>
        <taxon>Bacillota</taxon>
        <taxon>Bacilli</taxon>
        <taxon>Bacillales</taxon>
        <taxon>Paenibacillaceae</taxon>
        <taxon>Paenibacillus</taxon>
    </lineage>
</organism>
<dbReference type="InterPro" id="IPR029000">
    <property type="entry name" value="Cyclophilin-like_dom_sf"/>
</dbReference>
<accession>A0ABW3PQH6</accession>
<dbReference type="InterPro" id="IPR052708">
    <property type="entry name" value="PxpC"/>
</dbReference>
<dbReference type="Gene3D" id="2.40.100.10">
    <property type="entry name" value="Cyclophilin-like"/>
    <property type="match status" value="1"/>
</dbReference>
<evidence type="ECO:0000313" key="5">
    <source>
        <dbReference type="EMBL" id="MFD1129354.1"/>
    </source>
</evidence>
<keyword evidence="1" id="KW-0547">Nucleotide-binding</keyword>
<dbReference type="EMBL" id="JBHTKX010000001">
    <property type="protein sequence ID" value="MFD1129354.1"/>
    <property type="molecule type" value="Genomic_DNA"/>
</dbReference>
<comment type="caution">
    <text evidence="5">The sequence shown here is derived from an EMBL/GenBank/DDBJ whole genome shotgun (WGS) entry which is preliminary data.</text>
</comment>
<reference evidence="6" key="1">
    <citation type="journal article" date="2019" name="Int. J. Syst. Evol. Microbiol.">
        <title>The Global Catalogue of Microorganisms (GCM) 10K type strain sequencing project: providing services to taxonomists for standard genome sequencing and annotation.</title>
        <authorList>
            <consortium name="The Broad Institute Genomics Platform"/>
            <consortium name="The Broad Institute Genome Sequencing Center for Infectious Disease"/>
            <person name="Wu L."/>
            <person name="Ma J."/>
        </authorList>
    </citation>
    <scope>NUCLEOTIDE SEQUENCE [LARGE SCALE GENOMIC DNA]</scope>
    <source>
        <strain evidence="6">CCUG 53519</strain>
    </source>
</reference>